<dbReference type="GO" id="GO:0003677">
    <property type="term" value="F:DNA binding"/>
    <property type="evidence" value="ECO:0007669"/>
    <property type="project" value="UniProtKB-UniRule"/>
</dbReference>
<dbReference type="Pfam" id="PF00440">
    <property type="entry name" value="TetR_N"/>
    <property type="match status" value="1"/>
</dbReference>
<sequence>MQITEKKAVQKRSQLKRDNIINALDELLKIKNFDAIGIADVANMADISSATIYQRFDNKHVLISILLSLYLRKVEQWGKSENGQLNLNGADTLYETLIRIGQNAWDQFEALHYIMRPAYLYSRLRPELLGVHWQHQEQKAIAGFEQTLSVWKHELNGKDTAKTAAIIANFFNMMLLGRLLHTDEFSSWNVADDSTDFTNQLADFVCGYLAFSKP</sequence>
<comment type="caution">
    <text evidence="4">The sequence shown here is derived from an EMBL/GenBank/DDBJ whole genome shotgun (WGS) entry which is preliminary data.</text>
</comment>
<protein>
    <submittedName>
        <fullName evidence="4">TetR family transcriptional regulator</fullName>
    </submittedName>
</protein>
<proteinExistence type="predicted"/>
<dbReference type="EMBL" id="NVUS01000024">
    <property type="protein sequence ID" value="PCI98067.1"/>
    <property type="molecule type" value="Genomic_DNA"/>
</dbReference>
<dbReference type="InterPro" id="IPR009057">
    <property type="entry name" value="Homeodomain-like_sf"/>
</dbReference>
<name>A0A2A4YUU8_9PROT</name>
<reference key="1">
    <citation type="submission" date="2017-08" db="EMBL/GenBank/DDBJ databases">
        <title>A dynamic microbial community with high functional redundancy inhabits the cold, oxic subseafloor aquifer.</title>
        <authorList>
            <person name="Tully B.J."/>
            <person name="Wheat C.G."/>
            <person name="Glazer B.T."/>
            <person name="Huber J.A."/>
        </authorList>
    </citation>
    <scope>NUCLEOTIDE SEQUENCE [LARGE SCALE GENOMIC DNA]</scope>
</reference>
<evidence type="ECO:0000313" key="4">
    <source>
        <dbReference type="EMBL" id="PCI98067.1"/>
    </source>
</evidence>
<reference evidence="4" key="2">
    <citation type="journal article" date="2018" name="ISME J.">
        <title>A dynamic microbial community with high functional redundancy inhabits the cold, oxic subseafloor aquifer.</title>
        <authorList>
            <person name="Tully B.J."/>
            <person name="Wheat C.G."/>
            <person name="Glazer B.T."/>
            <person name="Huber J.A."/>
        </authorList>
    </citation>
    <scope>NUCLEOTIDE SEQUENCE</scope>
    <source>
        <strain evidence="4">NORP83</strain>
    </source>
</reference>
<keyword evidence="1 2" id="KW-0238">DNA-binding</keyword>
<feature type="DNA-binding region" description="H-T-H motif" evidence="2">
    <location>
        <begin position="37"/>
        <end position="56"/>
    </location>
</feature>
<dbReference type="AlphaFoldDB" id="A0A2A4YUU8"/>
<gene>
    <name evidence="4" type="ORF">COB13_14365</name>
</gene>
<dbReference type="InterPro" id="IPR001647">
    <property type="entry name" value="HTH_TetR"/>
</dbReference>
<dbReference type="PROSITE" id="PS50977">
    <property type="entry name" value="HTH_TETR_2"/>
    <property type="match status" value="1"/>
</dbReference>
<feature type="domain" description="HTH tetR-type" evidence="3">
    <location>
        <begin position="14"/>
        <end position="74"/>
    </location>
</feature>
<dbReference type="Gene3D" id="1.10.357.10">
    <property type="entry name" value="Tetracycline Repressor, domain 2"/>
    <property type="match status" value="1"/>
</dbReference>
<evidence type="ECO:0000256" key="1">
    <source>
        <dbReference type="ARBA" id="ARBA00023125"/>
    </source>
</evidence>
<accession>A0A2A4YUU8</accession>
<evidence type="ECO:0000259" key="3">
    <source>
        <dbReference type="PROSITE" id="PS50977"/>
    </source>
</evidence>
<evidence type="ECO:0000256" key="2">
    <source>
        <dbReference type="PROSITE-ProRule" id="PRU00335"/>
    </source>
</evidence>
<organism evidence="4">
    <name type="scientific">OCS116 cluster bacterium</name>
    <dbReference type="NCBI Taxonomy" id="2030921"/>
    <lineage>
        <taxon>Bacteria</taxon>
        <taxon>Pseudomonadati</taxon>
        <taxon>Pseudomonadota</taxon>
        <taxon>Alphaproteobacteria</taxon>
        <taxon>OCS116 cluster</taxon>
    </lineage>
</organism>
<dbReference type="SUPFAM" id="SSF46689">
    <property type="entry name" value="Homeodomain-like"/>
    <property type="match status" value="1"/>
</dbReference>